<keyword evidence="7" id="KW-0406">Ion transport</keyword>
<evidence type="ECO:0000256" key="3">
    <source>
        <dbReference type="ARBA" id="ARBA00022449"/>
    </source>
</evidence>
<gene>
    <name evidence="11" type="ORF">Acor_84000</name>
</gene>
<evidence type="ECO:0000256" key="6">
    <source>
        <dbReference type="ARBA" id="ARBA00022989"/>
    </source>
</evidence>
<feature type="transmembrane region" description="Helical" evidence="9">
    <location>
        <begin position="329"/>
        <end position="351"/>
    </location>
</feature>
<sequence length="414" mass="43790">MGALLPAFAVVLLLAVLLSSLANRTILSTAALFLVAGFVLGDGALGLVSLTPADEIVAVLAELALFAVLFSDGMRVGWRDLREAWRLPGRALGWGLPLTLLVTAAGAHYLVGLGWAQALLVGAILAPTDPVFAAALVGNDKVPPRLRQLLNVESGVNDGLALPFVVLFLAIAAGSDDLHLGELGLELALGIVIGVAVPWLAIKLEQTRWFSASTQYEPLNGLAIGLLVLALGKLTHGNLFLAAFAAGITVATFGRRQRESFEHFGELIAELFKLAALLVFGALISFPLLGSVGWRGWLFAVLALFLARPIAIWISFLRSGLTMREQAAVAWFGPKGFASVVYGLLVLGSGIAAAQDVFQVVAVTIILSILLHSSTDIVVARWFDDERDVPAWHGAARRLRDRARGGLAPPTGPE</sequence>
<dbReference type="Pfam" id="PF00999">
    <property type="entry name" value="Na_H_Exchanger"/>
    <property type="match status" value="1"/>
</dbReference>
<evidence type="ECO:0000256" key="9">
    <source>
        <dbReference type="SAM" id="Phobius"/>
    </source>
</evidence>
<dbReference type="PANTHER" id="PTHR32507">
    <property type="entry name" value="NA(+)/H(+) ANTIPORTER 1"/>
    <property type="match status" value="1"/>
</dbReference>
<dbReference type="RefSeq" id="WP_155342242.1">
    <property type="nucleotide sequence ID" value="NZ_BLAD01000151.1"/>
</dbReference>
<feature type="transmembrane region" description="Helical" evidence="9">
    <location>
        <begin position="183"/>
        <end position="202"/>
    </location>
</feature>
<feature type="domain" description="Cation/H+ exchanger transmembrane" evidence="10">
    <location>
        <begin position="13"/>
        <end position="375"/>
    </location>
</feature>
<dbReference type="GO" id="GO:0015297">
    <property type="term" value="F:antiporter activity"/>
    <property type="evidence" value="ECO:0007669"/>
    <property type="project" value="UniProtKB-KW"/>
</dbReference>
<dbReference type="Proteomes" id="UP000334990">
    <property type="component" value="Unassembled WGS sequence"/>
</dbReference>
<dbReference type="EMBL" id="BLAD01000151">
    <property type="protein sequence ID" value="GES06331.1"/>
    <property type="molecule type" value="Genomic_DNA"/>
</dbReference>
<dbReference type="PANTHER" id="PTHR32507:SF8">
    <property type="entry name" value="CNH1P"/>
    <property type="match status" value="1"/>
</dbReference>
<feature type="transmembrane region" description="Helical" evidence="9">
    <location>
        <begin position="296"/>
        <end position="317"/>
    </location>
</feature>
<keyword evidence="6 9" id="KW-1133">Transmembrane helix</keyword>
<keyword evidence="5 9" id="KW-0812">Transmembrane</keyword>
<feature type="transmembrane region" description="Helical" evidence="9">
    <location>
        <begin position="57"/>
        <end position="74"/>
    </location>
</feature>
<feature type="transmembrane region" description="Helical" evidence="9">
    <location>
        <begin position="94"/>
        <end position="111"/>
    </location>
</feature>
<evidence type="ECO:0000256" key="5">
    <source>
        <dbReference type="ARBA" id="ARBA00022692"/>
    </source>
</evidence>
<proteinExistence type="predicted"/>
<comment type="caution">
    <text evidence="11">The sequence shown here is derived from an EMBL/GenBank/DDBJ whole genome shotgun (WGS) entry which is preliminary data.</text>
</comment>
<dbReference type="GO" id="GO:1902600">
    <property type="term" value="P:proton transmembrane transport"/>
    <property type="evidence" value="ECO:0007669"/>
    <property type="project" value="InterPro"/>
</dbReference>
<keyword evidence="2" id="KW-0813">Transport</keyword>
<feature type="transmembrane region" description="Helical" evidence="9">
    <location>
        <begin position="159"/>
        <end position="176"/>
    </location>
</feature>
<comment type="subcellular location">
    <subcellularLocation>
        <location evidence="1">Cell membrane</location>
        <topology evidence="1">Multi-pass membrane protein</topology>
    </subcellularLocation>
</comment>
<evidence type="ECO:0000256" key="8">
    <source>
        <dbReference type="ARBA" id="ARBA00023136"/>
    </source>
</evidence>
<dbReference type="GO" id="GO:0005886">
    <property type="term" value="C:plasma membrane"/>
    <property type="evidence" value="ECO:0007669"/>
    <property type="project" value="UniProtKB-SubCell"/>
</dbReference>
<dbReference type="AlphaFoldDB" id="A0A5M3WGU6"/>
<keyword evidence="8 9" id="KW-0472">Membrane</keyword>
<feature type="transmembrane region" description="Helical" evidence="9">
    <location>
        <begin position="271"/>
        <end position="290"/>
    </location>
</feature>
<keyword evidence="12" id="KW-1185">Reference proteome</keyword>
<evidence type="ECO:0000313" key="11">
    <source>
        <dbReference type="EMBL" id="GES06331.1"/>
    </source>
</evidence>
<feature type="transmembrane region" description="Helical" evidence="9">
    <location>
        <begin position="118"/>
        <end position="139"/>
    </location>
</feature>
<reference evidence="11 12" key="1">
    <citation type="submission" date="2019-10" db="EMBL/GenBank/DDBJ databases">
        <title>Whole genome shotgun sequence of Acrocarpospora corrugata NBRC 13972.</title>
        <authorList>
            <person name="Ichikawa N."/>
            <person name="Kimura A."/>
            <person name="Kitahashi Y."/>
            <person name="Komaki H."/>
            <person name="Oguchi A."/>
        </authorList>
    </citation>
    <scope>NUCLEOTIDE SEQUENCE [LARGE SCALE GENOMIC DNA]</scope>
    <source>
        <strain evidence="11 12">NBRC 13972</strain>
    </source>
</reference>
<name>A0A5M3WGU6_9ACTN</name>
<protein>
    <submittedName>
        <fullName evidence="11">Peptidase</fullName>
    </submittedName>
</protein>
<feature type="transmembrane region" description="Helical" evidence="9">
    <location>
        <begin position="222"/>
        <end position="250"/>
    </location>
</feature>
<dbReference type="Gene3D" id="1.20.1530.20">
    <property type="match status" value="1"/>
</dbReference>
<accession>A0A5M3WGU6</accession>
<evidence type="ECO:0000259" key="10">
    <source>
        <dbReference type="Pfam" id="PF00999"/>
    </source>
</evidence>
<evidence type="ECO:0000313" key="12">
    <source>
        <dbReference type="Proteomes" id="UP000334990"/>
    </source>
</evidence>
<evidence type="ECO:0000256" key="1">
    <source>
        <dbReference type="ARBA" id="ARBA00004651"/>
    </source>
</evidence>
<dbReference type="InterPro" id="IPR038770">
    <property type="entry name" value="Na+/solute_symporter_sf"/>
</dbReference>
<evidence type="ECO:0000256" key="7">
    <source>
        <dbReference type="ARBA" id="ARBA00023065"/>
    </source>
</evidence>
<feature type="transmembrane region" description="Helical" evidence="9">
    <location>
        <begin position="32"/>
        <end position="50"/>
    </location>
</feature>
<evidence type="ECO:0000256" key="4">
    <source>
        <dbReference type="ARBA" id="ARBA00022475"/>
    </source>
</evidence>
<dbReference type="InterPro" id="IPR006153">
    <property type="entry name" value="Cation/H_exchanger_TM"/>
</dbReference>
<keyword evidence="4" id="KW-1003">Cell membrane</keyword>
<keyword evidence="3" id="KW-0050">Antiport</keyword>
<dbReference type="OrthoDB" id="9810759at2"/>
<organism evidence="11 12">
    <name type="scientific">Acrocarpospora corrugata</name>
    <dbReference type="NCBI Taxonomy" id="35763"/>
    <lineage>
        <taxon>Bacteria</taxon>
        <taxon>Bacillati</taxon>
        <taxon>Actinomycetota</taxon>
        <taxon>Actinomycetes</taxon>
        <taxon>Streptosporangiales</taxon>
        <taxon>Streptosporangiaceae</taxon>
        <taxon>Acrocarpospora</taxon>
    </lineage>
</organism>
<evidence type="ECO:0000256" key="2">
    <source>
        <dbReference type="ARBA" id="ARBA00022448"/>
    </source>
</evidence>
<feature type="transmembrane region" description="Helical" evidence="9">
    <location>
        <begin position="357"/>
        <end position="379"/>
    </location>
</feature>